<feature type="transmembrane region" description="Helical" evidence="6">
    <location>
        <begin position="182"/>
        <end position="202"/>
    </location>
</feature>
<feature type="transmembrane region" description="Helical" evidence="6">
    <location>
        <begin position="214"/>
        <end position="233"/>
    </location>
</feature>
<keyword evidence="2" id="KW-1003">Cell membrane</keyword>
<dbReference type="EMBL" id="JARGCK010000002">
    <property type="protein sequence ID" value="MDK9865259.1"/>
    <property type="molecule type" value="Genomic_DNA"/>
</dbReference>
<dbReference type="RefSeq" id="WP_285323158.1">
    <property type="nucleotide sequence ID" value="NZ_JARGCK010000002.1"/>
</dbReference>
<dbReference type="Gene3D" id="1.20.1250.20">
    <property type="entry name" value="MFS general substrate transporter like domains"/>
    <property type="match status" value="1"/>
</dbReference>
<dbReference type="InterPro" id="IPR036259">
    <property type="entry name" value="MFS_trans_sf"/>
</dbReference>
<evidence type="ECO:0000256" key="6">
    <source>
        <dbReference type="SAM" id="Phobius"/>
    </source>
</evidence>
<name>A0AAW7AJ76_9STAP</name>
<keyword evidence="5 6" id="KW-0472">Membrane</keyword>
<feature type="transmembrane region" description="Helical" evidence="6">
    <location>
        <begin position="280"/>
        <end position="300"/>
    </location>
</feature>
<keyword evidence="3 6" id="KW-0812">Transmembrane</keyword>
<dbReference type="PANTHER" id="PTHR23513:SF6">
    <property type="entry name" value="MAJOR FACILITATOR SUPERFAMILY ASSOCIATED DOMAIN-CONTAINING PROTEIN"/>
    <property type="match status" value="1"/>
</dbReference>
<accession>A0AAW7AJ76</accession>
<evidence type="ECO:0000313" key="8">
    <source>
        <dbReference type="Proteomes" id="UP001174037"/>
    </source>
</evidence>
<dbReference type="GO" id="GO:0022857">
    <property type="term" value="F:transmembrane transporter activity"/>
    <property type="evidence" value="ECO:0007669"/>
    <property type="project" value="InterPro"/>
</dbReference>
<feature type="transmembrane region" description="Helical" evidence="6">
    <location>
        <begin position="81"/>
        <end position="109"/>
    </location>
</feature>
<evidence type="ECO:0000313" key="7">
    <source>
        <dbReference type="EMBL" id="MDK9865259.1"/>
    </source>
</evidence>
<dbReference type="InterPro" id="IPR011701">
    <property type="entry name" value="MFS"/>
</dbReference>
<dbReference type="GO" id="GO:0005886">
    <property type="term" value="C:plasma membrane"/>
    <property type="evidence" value="ECO:0007669"/>
    <property type="project" value="UniProtKB-SubCell"/>
</dbReference>
<protein>
    <submittedName>
        <fullName evidence="7">MFS transporter</fullName>
    </submittedName>
</protein>
<feature type="transmembrane region" description="Helical" evidence="6">
    <location>
        <begin position="239"/>
        <end position="259"/>
    </location>
</feature>
<evidence type="ECO:0000256" key="2">
    <source>
        <dbReference type="ARBA" id="ARBA00022475"/>
    </source>
</evidence>
<dbReference type="PANTHER" id="PTHR23513">
    <property type="entry name" value="INTEGRAL MEMBRANE EFFLUX PROTEIN-RELATED"/>
    <property type="match status" value="1"/>
</dbReference>
<dbReference type="Proteomes" id="UP001174037">
    <property type="component" value="Unassembled WGS sequence"/>
</dbReference>
<feature type="transmembrane region" description="Helical" evidence="6">
    <location>
        <begin position="152"/>
        <end position="170"/>
    </location>
</feature>
<sequence>MLSTFLQILVVCIIYILFLTEMINILLIYILITLSVLFSSIIYPTESTLIPKLVNTKSEIAKSNSLFQITYKGLDIILDSFVSILLSYLLIQNFMLINITIFILALFMFKILKLPSSLKNSGMKKTSNFSDIYIYDLKQGLKFVSKKTILKLLLPLAIINLVITMISVIYPKIALNFGVNSYYYGLILLSNGLGIIIGLFISPKIIQLFNFRNILYVSFTMIGSCWLIISFFLNYHFYVFLTLLLIVNIIVGVINLSFITAFQILPPKGLLGRVATTNETLLSCLIPIGSLIGSMLPDIYGDFKMNFSFAFIICIGVSIFYFFDNDIKKIKKIENIKGSDI</sequence>
<reference evidence="7" key="2">
    <citation type="submission" date="2023-03" db="EMBL/GenBank/DDBJ databases">
        <authorList>
            <person name="Vazquez L."/>
            <person name="Rodriguez J."/>
            <person name="Mayo B."/>
            <person name="Florez A.B."/>
        </authorList>
    </citation>
    <scope>NUCLEOTIDE SEQUENCE</scope>
    <source>
        <strain evidence="7">5A3I</strain>
    </source>
</reference>
<dbReference type="AlphaFoldDB" id="A0AAW7AJ76"/>
<gene>
    <name evidence="7" type="ORF">P1A27_04650</name>
</gene>
<comment type="caution">
    <text evidence="7">The sequence shown here is derived from an EMBL/GenBank/DDBJ whole genome shotgun (WGS) entry which is preliminary data.</text>
</comment>
<keyword evidence="4 6" id="KW-1133">Transmembrane helix</keyword>
<reference evidence="7" key="1">
    <citation type="journal article" date="2023" name="Int. J. Mol. Sci.">
        <title>Antibiotic Resistance/Susceptibility Profiles of Staphylococcus equorum Strains from Cheese, and Genome Analysis for Antibiotic Resistance Genes.</title>
        <authorList>
            <person name="Vazquez L."/>
            <person name="Srednik M.E."/>
            <person name="Rodriguez J."/>
            <person name="Florez A.B."/>
            <person name="Mayo B."/>
        </authorList>
    </citation>
    <scope>NUCLEOTIDE SEQUENCE</scope>
    <source>
        <strain evidence="7">5A3I</strain>
    </source>
</reference>
<proteinExistence type="predicted"/>
<evidence type="ECO:0000256" key="3">
    <source>
        <dbReference type="ARBA" id="ARBA00022692"/>
    </source>
</evidence>
<feature type="transmembrane region" description="Helical" evidence="6">
    <location>
        <begin position="12"/>
        <end position="43"/>
    </location>
</feature>
<dbReference type="Pfam" id="PF07690">
    <property type="entry name" value="MFS_1"/>
    <property type="match status" value="1"/>
</dbReference>
<feature type="transmembrane region" description="Helical" evidence="6">
    <location>
        <begin position="306"/>
        <end position="323"/>
    </location>
</feature>
<comment type="subcellular location">
    <subcellularLocation>
        <location evidence="1">Cell membrane</location>
        <topology evidence="1">Multi-pass membrane protein</topology>
    </subcellularLocation>
</comment>
<evidence type="ECO:0000256" key="5">
    <source>
        <dbReference type="ARBA" id="ARBA00023136"/>
    </source>
</evidence>
<evidence type="ECO:0000256" key="1">
    <source>
        <dbReference type="ARBA" id="ARBA00004651"/>
    </source>
</evidence>
<evidence type="ECO:0000256" key="4">
    <source>
        <dbReference type="ARBA" id="ARBA00022989"/>
    </source>
</evidence>
<dbReference type="SUPFAM" id="SSF103473">
    <property type="entry name" value="MFS general substrate transporter"/>
    <property type="match status" value="1"/>
</dbReference>
<organism evidence="7 8">
    <name type="scientific">Staphylococcus equorum</name>
    <dbReference type="NCBI Taxonomy" id="246432"/>
    <lineage>
        <taxon>Bacteria</taxon>
        <taxon>Bacillati</taxon>
        <taxon>Bacillota</taxon>
        <taxon>Bacilli</taxon>
        <taxon>Bacillales</taxon>
        <taxon>Staphylococcaceae</taxon>
        <taxon>Staphylococcus</taxon>
    </lineage>
</organism>